<dbReference type="InterPro" id="IPR003395">
    <property type="entry name" value="RecF/RecN/SMC_N"/>
</dbReference>
<dbReference type="Pfam" id="PF02463">
    <property type="entry name" value="SMC_N"/>
    <property type="match status" value="1"/>
</dbReference>
<dbReference type="PROSITE" id="PS00618">
    <property type="entry name" value="RECF_2"/>
    <property type="match status" value="1"/>
</dbReference>
<keyword evidence="4 5" id="KW-0742">SOS response</keyword>
<dbReference type="GO" id="GO:0003697">
    <property type="term" value="F:single-stranded DNA binding"/>
    <property type="evidence" value="ECO:0007669"/>
    <property type="project" value="UniProtKB-UniRule"/>
</dbReference>
<dbReference type="GO" id="GO:0009432">
    <property type="term" value="P:SOS response"/>
    <property type="evidence" value="ECO:0007669"/>
    <property type="project" value="UniProtKB-UniRule"/>
</dbReference>
<dbReference type="GO" id="GO:0005524">
    <property type="term" value="F:ATP binding"/>
    <property type="evidence" value="ECO:0007669"/>
    <property type="project" value="UniProtKB-UniRule"/>
</dbReference>
<feature type="binding site" evidence="4">
    <location>
        <begin position="31"/>
        <end position="38"/>
    </location>
    <ligand>
        <name>ATP</name>
        <dbReference type="ChEBI" id="CHEBI:30616"/>
    </ligand>
</feature>
<dbReference type="Proteomes" id="UP000812270">
    <property type="component" value="Unassembled WGS sequence"/>
</dbReference>
<dbReference type="InterPro" id="IPR001238">
    <property type="entry name" value="DNA-binding_RecF"/>
</dbReference>
<dbReference type="PANTHER" id="PTHR32182">
    <property type="entry name" value="DNA REPLICATION AND REPAIR PROTEIN RECF"/>
    <property type="match status" value="1"/>
</dbReference>
<proteinExistence type="inferred from homology"/>
<evidence type="ECO:0000256" key="4">
    <source>
        <dbReference type="HAMAP-Rule" id="MF_00365"/>
    </source>
</evidence>
<evidence type="ECO:0000256" key="5">
    <source>
        <dbReference type="RuleBase" id="RU000578"/>
    </source>
</evidence>
<dbReference type="GO" id="GO:0005737">
    <property type="term" value="C:cytoplasm"/>
    <property type="evidence" value="ECO:0007669"/>
    <property type="project" value="UniProtKB-SubCell"/>
</dbReference>
<keyword evidence="4 5" id="KW-0547">Nucleotide-binding</keyword>
<keyword evidence="4 5" id="KW-0227">DNA damage</keyword>
<comment type="similarity">
    <text evidence="2 4 5">Belongs to the RecF family.</text>
</comment>
<name>A0A9E2W3C2_9BACT</name>
<sequence length="360" mass="41612">MLQIQEITIVQFKNYLAQSFSFTEKVTGICGKNGIGKTNLLDAVYYLCFTRSYFTKSDAQNVQQGLNGFRLEGNFTLNGESHKLTSILRETGKKEFSDNDKLYGKLSEHIGKFPAVMIAPDDVQIITGGSEERRHFIDALFCQVDHQYLLQLIQYNKILLQRNSVLKQFADQRRVDEHLLEVLDHQLIAAGNYVFEQRKLRLQKFIELVKQFYQQISGETYAVDIMYDSQLTANSFINCLHLSRERDLYLQRTNVGIHKDDIELKLFEKPFKQIASQGQRKSLLFALKLAEFETLQQEKGFAPILLLDDVFEKLDENRINNLLQWVCSHNDGQVLLTDTHCDRLSNAFSALNIPQQLIKL</sequence>
<dbReference type="HAMAP" id="MF_00365">
    <property type="entry name" value="RecF"/>
    <property type="match status" value="1"/>
</dbReference>
<reference evidence="7" key="1">
    <citation type="submission" date="2021-06" db="EMBL/GenBank/DDBJ databases">
        <authorList>
            <person name="Huq M.A."/>
        </authorList>
    </citation>
    <scope>NUCLEOTIDE SEQUENCE</scope>
    <source>
        <strain evidence="7">MAH-26</strain>
    </source>
</reference>
<keyword evidence="4 5" id="KW-0067">ATP-binding</keyword>
<dbReference type="InterPro" id="IPR018078">
    <property type="entry name" value="DNA-binding_RecF_CS"/>
</dbReference>
<gene>
    <name evidence="4 7" type="primary">recF</name>
    <name evidence="7" type="ORF">KTO63_02945</name>
</gene>
<comment type="subcellular location">
    <subcellularLocation>
        <location evidence="1 4 5">Cytoplasm</location>
    </subcellularLocation>
</comment>
<dbReference type="GO" id="GO:0000731">
    <property type="term" value="P:DNA synthesis involved in DNA repair"/>
    <property type="evidence" value="ECO:0007669"/>
    <property type="project" value="TreeGrafter"/>
</dbReference>
<comment type="function">
    <text evidence="4 5">The RecF protein is involved in DNA metabolism; it is required for DNA replication and normal SOS inducibility. RecF binds preferentially to single-stranded, linear DNA. It also seems to bind ATP.</text>
</comment>
<keyword evidence="8" id="KW-1185">Reference proteome</keyword>
<evidence type="ECO:0000313" key="7">
    <source>
        <dbReference type="EMBL" id="MBV4356088.1"/>
    </source>
</evidence>
<dbReference type="PANTHER" id="PTHR32182:SF0">
    <property type="entry name" value="DNA REPLICATION AND REPAIR PROTEIN RECF"/>
    <property type="match status" value="1"/>
</dbReference>
<dbReference type="EMBL" id="JAHSPG010000001">
    <property type="protein sequence ID" value="MBV4356088.1"/>
    <property type="molecule type" value="Genomic_DNA"/>
</dbReference>
<evidence type="ECO:0000256" key="3">
    <source>
        <dbReference type="ARBA" id="ARBA00020170"/>
    </source>
</evidence>
<evidence type="ECO:0000256" key="1">
    <source>
        <dbReference type="ARBA" id="ARBA00004496"/>
    </source>
</evidence>
<protein>
    <recommendedName>
        <fullName evidence="3 4">DNA replication and repair protein RecF</fullName>
    </recommendedName>
</protein>
<keyword evidence="4" id="KW-0963">Cytoplasm</keyword>
<evidence type="ECO:0000256" key="2">
    <source>
        <dbReference type="ARBA" id="ARBA00008016"/>
    </source>
</evidence>
<keyword evidence="4 5" id="KW-0238">DNA-binding</keyword>
<dbReference type="GO" id="GO:0006260">
    <property type="term" value="P:DNA replication"/>
    <property type="evidence" value="ECO:0007669"/>
    <property type="project" value="UniProtKB-UniRule"/>
</dbReference>
<dbReference type="AlphaFoldDB" id="A0A9E2W3C2"/>
<evidence type="ECO:0000259" key="6">
    <source>
        <dbReference type="Pfam" id="PF02463"/>
    </source>
</evidence>
<dbReference type="NCBIfam" id="TIGR00611">
    <property type="entry name" value="recf"/>
    <property type="match status" value="1"/>
</dbReference>
<keyword evidence="4 5" id="KW-0235">DNA replication</keyword>
<dbReference type="GO" id="GO:0006302">
    <property type="term" value="P:double-strand break repair"/>
    <property type="evidence" value="ECO:0007669"/>
    <property type="project" value="TreeGrafter"/>
</dbReference>
<dbReference type="PROSITE" id="PS00617">
    <property type="entry name" value="RECF_1"/>
    <property type="match status" value="1"/>
</dbReference>
<evidence type="ECO:0000313" key="8">
    <source>
        <dbReference type="Proteomes" id="UP000812270"/>
    </source>
</evidence>
<organism evidence="7 8">
    <name type="scientific">Pinibacter aurantiacus</name>
    <dbReference type="NCBI Taxonomy" id="2851599"/>
    <lineage>
        <taxon>Bacteria</taxon>
        <taxon>Pseudomonadati</taxon>
        <taxon>Bacteroidota</taxon>
        <taxon>Chitinophagia</taxon>
        <taxon>Chitinophagales</taxon>
        <taxon>Chitinophagaceae</taxon>
        <taxon>Pinibacter</taxon>
    </lineage>
</organism>
<comment type="caution">
    <text evidence="7">The sequence shown here is derived from an EMBL/GenBank/DDBJ whole genome shotgun (WGS) entry which is preliminary data.</text>
</comment>
<accession>A0A9E2W3C2</accession>
<keyword evidence="4 5" id="KW-0234">DNA repair</keyword>
<dbReference type="RefSeq" id="WP_217789625.1">
    <property type="nucleotide sequence ID" value="NZ_JAHSPG010000001.1"/>
</dbReference>
<feature type="domain" description="RecF/RecN/SMC N-terminal" evidence="6">
    <location>
        <begin position="4"/>
        <end position="346"/>
    </location>
</feature>